<evidence type="ECO:0000259" key="8">
    <source>
        <dbReference type="Pfam" id="PF03522"/>
    </source>
</evidence>
<protein>
    <submittedName>
        <fullName evidence="9">SLC12A1</fullName>
    </submittedName>
</protein>
<name>A0ABY6KUQ1_9ARAC</name>
<evidence type="ECO:0000256" key="5">
    <source>
        <dbReference type="SAM" id="MobiDB-lite"/>
    </source>
</evidence>
<proteinExistence type="predicted"/>
<feature type="transmembrane region" description="Helical" evidence="6">
    <location>
        <begin position="104"/>
        <end position="125"/>
    </location>
</feature>
<dbReference type="EMBL" id="CP092871">
    <property type="protein sequence ID" value="UYV72588.1"/>
    <property type="molecule type" value="Genomic_DNA"/>
</dbReference>
<feature type="region of interest" description="Disordered" evidence="5">
    <location>
        <begin position="633"/>
        <end position="655"/>
    </location>
</feature>
<evidence type="ECO:0000313" key="9">
    <source>
        <dbReference type="EMBL" id="UYV72588.1"/>
    </source>
</evidence>
<feature type="transmembrane region" description="Helical" evidence="6">
    <location>
        <begin position="305"/>
        <end position="329"/>
    </location>
</feature>
<feature type="transmembrane region" description="Helical" evidence="6">
    <location>
        <begin position="271"/>
        <end position="293"/>
    </location>
</feature>
<dbReference type="Proteomes" id="UP001235939">
    <property type="component" value="Chromosome 09"/>
</dbReference>
<dbReference type="InterPro" id="IPR004842">
    <property type="entry name" value="SLC12A_fam"/>
</dbReference>
<feature type="transmembrane region" description="Helical" evidence="6">
    <location>
        <begin position="31"/>
        <end position="50"/>
    </location>
</feature>
<gene>
    <name evidence="9" type="ORF">LAZ67_9003879</name>
</gene>
<evidence type="ECO:0000256" key="4">
    <source>
        <dbReference type="ARBA" id="ARBA00023136"/>
    </source>
</evidence>
<feature type="transmembrane region" description="Helical" evidence="6">
    <location>
        <begin position="217"/>
        <end position="241"/>
    </location>
</feature>
<dbReference type="InterPro" id="IPR018491">
    <property type="entry name" value="SLC12_C"/>
</dbReference>
<keyword evidence="4 6" id="KW-0472">Membrane</keyword>
<feature type="transmembrane region" description="Helical" evidence="6">
    <location>
        <begin position="56"/>
        <end position="83"/>
    </location>
</feature>
<organism evidence="9 10">
    <name type="scientific">Cordylochernes scorpioides</name>
    <dbReference type="NCBI Taxonomy" id="51811"/>
    <lineage>
        <taxon>Eukaryota</taxon>
        <taxon>Metazoa</taxon>
        <taxon>Ecdysozoa</taxon>
        <taxon>Arthropoda</taxon>
        <taxon>Chelicerata</taxon>
        <taxon>Arachnida</taxon>
        <taxon>Pseudoscorpiones</taxon>
        <taxon>Cheliferoidea</taxon>
        <taxon>Chernetidae</taxon>
        <taxon>Cordylochernes</taxon>
    </lineage>
</organism>
<comment type="subcellular location">
    <subcellularLocation>
        <location evidence="1">Membrane</location>
        <topology evidence="1">Multi-pass membrane protein</topology>
    </subcellularLocation>
</comment>
<sequence>MVVQHGGETRKSSGEEAVTNPAIKFGWVQGVLVRCLLNIWGVILFLRLPWVVGQAGLVLGCLVILLATAVTVLTSLSMSAICTNGVVKGGGTYYMISRSLGPEFGGSIGLIFALANAVAVAMYVVGFAETVVDLMTVSAVHSTLYTVHCSTQYCILTLRWQANGVAILDGGINDIRIVSCLTVVLLLSIAIVGMAWETKVPPVWPHMYNGTAVLSQAQIFLLLILLGAMVTFVVGACLPTTPVKFGKGFVGFDLEVIHANLWSDFRGGENFFSIFAVFFPAATGILAGANISGDLKDPQHAIPRGTLLAIGLTTVSYLSFAAISGSTVVRDATGLSTLDFANMTNCSLAANGTCTYGLMNSFQVGLSAGLDVSQHVFPQVMEMVSAFGPFITAGIFAATLSSALASLVSAPKVFQALCRDKLFPYIHPFGRGYGQNDEPRKGYLVAFVIALLFCGIGQLNHIAPIISNFFLAAYCLINFSTFHASYAKSPVTESVGVVRVPAGVPVLQQVAESGGGAAVSDRDVHHGVVDRAGDLRGRGRALLLHPPPPARYCFTSDIESIMLQSNSSYRSLSITQILPPVSYLIIVSFSDDHQQFNLLNSRLTHYPGSTLASAVSVMVCRRQLGVVQPRPQLPRGAARRHEAQPGARPRQELQVTTPELSRPQLLVLCGPPSARPALVDLAHAITKHSSLLICGHVIPASLSGHHRSQLLQAGYSWLKQRKVKAFYNLIQDDSFSHGVQALVQLAGVGKLQPNVVLLGYKADWQRCQPEELVDYFSVIHGVLDMHLSLAILRLPDSPLDSPEPHRSDSDGLTISETSIAADLRPGQQEVRAGLRAAQVTPVSLQCPPWPDLCPSMASLLNKFRINFSDVIVVPDVVMPPQPARTLPMPRKETCSAPLYQAWLETLTRGLPPMLLVRGNQSSVLTFYS</sequence>
<evidence type="ECO:0000256" key="6">
    <source>
        <dbReference type="SAM" id="Phobius"/>
    </source>
</evidence>
<keyword evidence="10" id="KW-1185">Reference proteome</keyword>
<evidence type="ECO:0000256" key="3">
    <source>
        <dbReference type="ARBA" id="ARBA00022989"/>
    </source>
</evidence>
<dbReference type="InterPro" id="IPR004841">
    <property type="entry name" value="AA-permease/SLC12A_dom"/>
</dbReference>
<feature type="transmembrane region" description="Helical" evidence="6">
    <location>
        <begin position="442"/>
        <end position="459"/>
    </location>
</feature>
<evidence type="ECO:0000256" key="1">
    <source>
        <dbReference type="ARBA" id="ARBA00004141"/>
    </source>
</evidence>
<keyword evidence="3 6" id="KW-1133">Transmembrane helix</keyword>
<feature type="domain" description="Amino acid permease/ SLC12A" evidence="7">
    <location>
        <begin position="30"/>
        <end position="490"/>
    </location>
</feature>
<feature type="domain" description="SLC12A transporter C-terminal" evidence="8">
    <location>
        <begin position="675"/>
        <end position="801"/>
    </location>
</feature>
<evidence type="ECO:0000259" key="7">
    <source>
        <dbReference type="Pfam" id="PF00324"/>
    </source>
</evidence>
<keyword evidence="2 6" id="KW-0812">Transmembrane</keyword>
<feature type="transmembrane region" description="Helical" evidence="6">
    <location>
        <begin position="386"/>
        <end position="410"/>
    </location>
</feature>
<dbReference type="PANTHER" id="PTHR11827:SF103">
    <property type="entry name" value="SODIUM CHLORIDE COTRANSPORTER 69, ISOFORM E"/>
    <property type="match status" value="1"/>
</dbReference>
<accession>A0ABY6KUQ1</accession>
<dbReference type="Pfam" id="PF00324">
    <property type="entry name" value="AA_permease"/>
    <property type="match status" value="1"/>
</dbReference>
<evidence type="ECO:0000256" key="2">
    <source>
        <dbReference type="ARBA" id="ARBA00022692"/>
    </source>
</evidence>
<dbReference type="Gene3D" id="1.20.1740.10">
    <property type="entry name" value="Amino acid/polyamine transporter I"/>
    <property type="match status" value="1"/>
</dbReference>
<evidence type="ECO:0000313" key="10">
    <source>
        <dbReference type="Proteomes" id="UP001235939"/>
    </source>
</evidence>
<dbReference type="Pfam" id="PF03522">
    <property type="entry name" value="SLC12"/>
    <property type="match status" value="2"/>
</dbReference>
<dbReference type="PANTHER" id="PTHR11827">
    <property type="entry name" value="SOLUTE CARRIER FAMILY 12, CATION COTRANSPORTERS"/>
    <property type="match status" value="1"/>
</dbReference>
<reference evidence="9 10" key="1">
    <citation type="submission" date="2022-01" db="EMBL/GenBank/DDBJ databases">
        <title>A chromosomal length assembly of Cordylochernes scorpioides.</title>
        <authorList>
            <person name="Zeh D."/>
            <person name="Zeh J."/>
        </authorList>
    </citation>
    <scope>NUCLEOTIDE SEQUENCE [LARGE SCALE GENOMIC DNA]</scope>
    <source>
        <strain evidence="9">IN4F17</strain>
        <tissue evidence="9">Whole Body</tissue>
    </source>
</reference>
<feature type="transmembrane region" description="Helical" evidence="6">
    <location>
        <begin position="175"/>
        <end position="196"/>
    </location>
</feature>
<feature type="domain" description="SLC12A transporter C-terminal" evidence="8">
    <location>
        <begin position="885"/>
        <end position="928"/>
    </location>
</feature>